<dbReference type="PROSITE" id="PS50853">
    <property type="entry name" value="FN3"/>
    <property type="match status" value="5"/>
</dbReference>
<keyword evidence="15" id="KW-1185">Reference proteome</keyword>
<reference evidence="14 15" key="1">
    <citation type="submission" date="2023-09" db="EMBL/GenBank/DDBJ databases">
        <title>Genomes of two closely related lineages of the louse Polyplax serrata with different host specificities.</title>
        <authorList>
            <person name="Martinu J."/>
            <person name="Tarabai H."/>
            <person name="Stefka J."/>
            <person name="Hypsa V."/>
        </authorList>
    </citation>
    <scope>NUCLEOTIDE SEQUENCE [LARGE SCALE GENOMIC DNA]</scope>
    <source>
        <strain evidence="14">98ZLc_SE</strain>
    </source>
</reference>
<dbReference type="CDD" id="cd00063">
    <property type="entry name" value="FN3"/>
    <property type="match status" value="6"/>
</dbReference>
<comment type="caution">
    <text evidence="14">The sequence shown here is derived from an EMBL/GenBank/DDBJ whole genome shotgun (WGS) entry which is preliminary data.</text>
</comment>
<protein>
    <recommendedName>
        <fullName evidence="16">Down syndrome cell adhesion molecule-like protein Dscam2</fullName>
    </recommendedName>
</protein>
<feature type="region of interest" description="Disordered" evidence="10">
    <location>
        <begin position="1358"/>
        <end position="1408"/>
    </location>
</feature>
<evidence type="ECO:0000256" key="3">
    <source>
        <dbReference type="ARBA" id="ARBA00022729"/>
    </source>
</evidence>
<evidence type="ECO:0000259" key="12">
    <source>
        <dbReference type="PROSITE" id="PS50835"/>
    </source>
</evidence>
<evidence type="ECO:0000256" key="9">
    <source>
        <dbReference type="ARBA" id="ARBA00023319"/>
    </source>
</evidence>
<keyword evidence="2 11" id="KW-0812">Transmembrane</keyword>
<evidence type="ECO:0008006" key="16">
    <source>
        <dbReference type="Google" id="ProtNLM"/>
    </source>
</evidence>
<dbReference type="EMBL" id="JAWJWF010000045">
    <property type="protein sequence ID" value="KAK6627070.1"/>
    <property type="molecule type" value="Genomic_DNA"/>
</dbReference>
<comment type="subcellular location">
    <subcellularLocation>
        <location evidence="1">Membrane</location>
        <topology evidence="1">Single-pass membrane protein</topology>
    </subcellularLocation>
</comment>
<evidence type="ECO:0000256" key="4">
    <source>
        <dbReference type="ARBA" id="ARBA00022737"/>
    </source>
</evidence>
<dbReference type="InterPro" id="IPR056754">
    <property type="entry name" value="DSCAM/DSCAML_C"/>
</dbReference>
<dbReference type="InterPro" id="IPR003961">
    <property type="entry name" value="FN3_dom"/>
</dbReference>
<keyword evidence="3" id="KW-0732">Signal</keyword>
<evidence type="ECO:0000259" key="13">
    <source>
        <dbReference type="PROSITE" id="PS50853"/>
    </source>
</evidence>
<feature type="compositionally biased region" description="Polar residues" evidence="10">
    <location>
        <begin position="1399"/>
        <end position="1408"/>
    </location>
</feature>
<feature type="domain" description="Ig-like" evidence="12">
    <location>
        <begin position="120"/>
        <end position="210"/>
    </location>
</feature>
<feature type="domain" description="Fibronectin type-III" evidence="13">
    <location>
        <begin position="747"/>
        <end position="844"/>
    </location>
</feature>
<feature type="domain" description="Fibronectin type-III" evidence="13">
    <location>
        <begin position="987"/>
        <end position="1101"/>
    </location>
</feature>
<dbReference type="CDD" id="cd00096">
    <property type="entry name" value="Ig"/>
    <property type="match status" value="2"/>
</dbReference>
<dbReference type="SUPFAM" id="SSF48726">
    <property type="entry name" value="Immunoglobulin"/>
    <property type="match status" value="5"/>
</dbReference>
<gene>
    <name evidence="14" type="ORF">RUM44_009547</name>
</gene>
<dbReference type="Gene3D" id="2.60.40.10">
    <property type="entry name" value="Immunoglobulins"/>
    <property type="match status" value="11"/>
</dbReference>
<dbReference type="Proteomes" id="UP001359485">
    <property type="component" value="Unassembled WGS sequence"/>
</dbReference>
<dbReference type="InterPro" id="IPR013098">
    <property type="entry name" value="Ig_I-set"/>
</dbReference>
<feature type="compositionally biased region" description="Basic residues" evidence="10">
    <location>
        <begin position="1372"/>
        <end position="1383"/>
    </location>
</feature>
<dbReference type="PANTHER" id="PTHR44170">
    <property type="entry name" value="PROTEIN SIDEKICK"/>
    <property type="match status" value="1"/>
</dbReference>
<evidence type="ECO:0000256" key="6">
    <source>
        <dbReference type="ARBA" id="ARBA00022989"/>
    </source>
</evidence>
<evidence type="ECO:0000256" key="5">
    <source>
        <dbReference type="ARBA" id="ARBA00022889"/>
    </source>
</evidence>
<evidence type="ECO:0000256" key="7">
    <source>
        <dbReference type="ARBA" id="ARBA00023136"/>
    </source>
</evidence>
<dbReference type="InterPro" id="IPR013783">
    <property type="entry name" value="Ig-like_fold"/>
</dbReference>
<keyword evidence="6 11" id="KW-1133">Transmembrane helix</keyword>
<evidence type="ECO:0000313" key="14">
    <source>
        <dbReference type="EMBL" id="KAK6627070.1"/>
    </source>
</evidence>
<dbReference type="SMART" id="SM00060">
    <property type="entry name" value="FN3"/>
    <property type="match status" value="6"/>
</dbReference>
<feature type="region of interest" description="Disordered" evidence="10">
    <location>
        <begin position="1421"/>
        <end position="1451"/>
    </location>
</feature>
<dbReference type="SMART" id="SM00408">
    <property type="entry name" value="IGc2"/>
    <property type="match status" value="5"/>
</dbReference>
<evidence type="ECO:0000256" key="2">
    <source>
        <dbReference type="ARBA" id="ARBA00022692"/>
    </source>
</evidence>
<feature type="domain" description="Ig-like" evidence="12">
    <location>
        <begin position="27"/>
        <end position="111"/>
    </location>
</feature>
<feature type="transmembrane region" description="Helical" evidence="11">
    <location>
        <begin position="1250"/>
        <end position="1272"/>
    </location>
</feature>
<accession>A0ABR1AT16</accession>
<dbReference type="Pfam" id="PF07679">
    <property type="entry name" value="I-set"/>
    <property type="match status" value="1"/>
</dbReference>
<dbReference type="InterPro" id="IPR003599">
    <property type="entry name" value="Ig_sub"/>
</dbReference>
<dbReference type="SMART" id="SM00409">
    <property type="entry name" value="IG"/>
    <property type="match status" value="5"/>
</dbReference>
<dbReference type="InterPro" id="IPR036116">
    <property type="entry name" value="FN3_sf"/>
</dbReference>
<keyword evidence="5" id="KW-0130">Cell adhesion</keyword>
<keyword evidence="7 11" id="KW-0472">Membrane</keyword>
<keyword evidence="9" id="KW-0393">Immunoglobulin domain</keyword>
<evidence type="ECO:0000256" key="10">
    <source>
        <dbReference type="SAM" id="MobiDB-lite"/>
    </source>
</evidence>
<dbReference type="Pfam" id="PF00041">
    <property type="entry name" value="fn3"/>
    <property type="match status" value="4"/>
</dbReference>
<dbReference type="PROSITE" id="PS50835">
    <property type="entry name" value="IG_LIKE"/>
    <property type="match status" value="4"/>
</dbReference>
<sequence>MSGNERTADAPTRHVQKLLFAVISVPPKLSSSPDRTLNAGERASLTCSVIKGDLPMSMAWLKDGRAVDARSVTITQLDQYNSILLIESLSQEHNGNYSCFARNAAAEVSYTTQLFVNVPPIIEPFSFQDGLSEGMRTRTVCGVSQGDPPLTITWLKDGGSLPPHLGANFTTLDAYSSLLSIPSLTSSHSGDYTCVASNPAAELRYTAKLQVKGGPLNPATWSVWRETAMLSSTVKRREFPNPQFCGRKRQVLCRPFTRGGRATVRLTKVLLPTGGKSGEYEEIRERTYTKIFPNGSLLLQNIKEDREGMYMCQATNGIGNPIGRMIQLKVNSPPHFATQSKQVTVKKGDLAVLRCDVSGDKPLTLTWLKSGNIELSPQTNYRHVLDSDVKVSLKQDPSPEGVTGEIRIEAAEPSDSGAYFCQASNAYGREQQMVQLSVQEPPQSPSDLEMVSVSSRSVNLQWKRAPESQAEVNRYIIQYKEEDAVGNWQNVEVGILPSATIEDLKPDTRYTVRVIAEGTAGRSSPTLPIVIKTEPQRPAGPPLHINVRPVSSTEIFLTWSPPLLELRHGKILGYNIGVREASSSTSAFTFTNVSGDGEEGGELLLTGLSKFTRYSIVIRSFNQVGPGPLSEPILTQTLEDVPSLPPEDVRCSALTPQSLQISWQPPAVAHCNGILQGYKVHIESLHDGAWFDADDFEPRKTTSLTIVISGLRKFTNYSIQVLAFTRVGDGTMTRPTYCQTEEDVPGPPEDIKVVVKSPQSLVVSWLPPKEPNGLITKYNLYMRSNNLSSAGQRQNRHYLPTQHTFYEVKNLRQQVEYQFHVTASTRIGEGESSRTVSQFATNRGEFTFYECHAQKPIVTRPIIENQLISVPARIASFGGAVVFPRQSSATLQCNAVGQPEPRREWFRDDQPLRLGAGQDHQILESGEIILTNLKQEDTANYTCQVDNLESSDRIVYNLVVQGSSALSYPRPTTKLSRFSTRKFVTVPPSAPVLYVTSATSSSILFHWKAGSSGGAIVTGFILYFRKGISEPEELLLPRRISSYELKVSMDFSPSLPCSLRSFSFPFQNLSCGSTYHLFLIAHNKIGKSPQSTTLTVRTQGEAPGVPQGTALIQPNSTSVLLRLHVWPDSGCPLLYFVIQYRANTDSLWILGKFFFHGCTPTDSYRLETLTETLPFALVAVSNSLKPQKRFTISSLKPSTVYQLKIEAHNIAGSSMAEFTFITLTKDGDPPPPELVTRNHPSNSFLTDIRIVIPILLATAALFAAVTVAAFCWKNRNFAAFGRHRERSLKKTLDGQQRCDAERERYYATIHKAAFQPNNEKIPETSEDISPYATFQLSQADAQTNAMFHSFMYHEQTFTKGCASPPPPSIKISARRRSRSRSRKRETDSGSDSEVDHLTSSRTEISSQLDGARVKQNYLHHGAHSSTSSDMSPLSEGKSLPRRGRNRYLSIY</sequence>
<feature type="domain" description="Ig-like" evidence="12">
    <location>
        <begin position="861"/>
        <end position="955"/>
    </location>
</feature>
<evidence type="ECO:0000313" key="15">
    <source>
        <dbReference type="Proteomes" id="UP001359485"/>
    </source>
</evidence>
<dbReference type="InterPro" id="IPR036179">
    <property type="entry name" value="Ig-like_dom_sf"/>
</dbReference>
<dbReference type="SUPFAM" id="SSF49265">
    <property type="entry name" value="Fibronectin type III"/>
    <property type="match status" value="3"/>
</dbReference>
<keyword evidence="4" id="KW-0677">Repeat</keyword>
<evidence type="ECO:0000256" key="8">
    <source>
        <dbReference type="ARBA" id="ARBA00023157"/>
    </source>
</evidence>
<keyword evidence="8" id="KW-1015">Disulfide bond</keyword>
<evidence type="ECO:0000256" key="11">
    <source>
        <dbReference type="SAM" id="Phobius"/>
    </source>
</evidence>
<dbReference type="PANTHER" id="PTHR44170:SF56">
    <property type="entry name" value="FIBRONECTIN TYPE-III DOMAIN-CONTAINING PROTEIN"/>
    <property type="match status" value="1"/>
</dbReference>
<dbReference type="Pfam" id="PF13927">
    <property type="entry name" value="Ig_3"/>
    <property type="match status" value="3"/>
</dbReference>
<feature type="domain" description="Ig-like" evidence="12">
    <location>
        <begin position="334"/>
        <end position="437"/>
    </location>
</feature>
<dbReference type="InterPro" id="IPR007110">
    <property type="entry name" value="Ig-like_dom"/>
</dbReference>
<feature type="domain" description="Fibronectin type-III" evidence="13">
    <location>
        <begin position="541"/>
        <end position="640"/>
    </location>
</feature>
<proteinExistence type="predicted"/>
<feature type="domain" description="Fibronectin type-III" evidence="13">
    <location>
        <begin position="444"/>
        <end position="536"/>
    </location>
</feature>
<organism evidence="14 15">
    <name type="scientific">Polyplax serrata</name>
    <name type="common">Common mouse louse</name>
    <dbReference type="NCBI Taxonomy" id="468196"/>
    <lineage>
        <taxon>Eukaryota</taxon>
        <taxon>Metazoa</taxon>
        <taxon>Ecdysozoa</taxon>
        <taxon>Arthropoda</taxon>
        <taxon>Hexapoda</taxon>
        <taxon>Insecta</taxon>
        <taxon>Pterygota</taxon>
        <taxon>Neoptera</taxon>
        <taxon>Paraneoptera</taxon>
        <taxon>Psocodea</taxon>
        <taxon>Troctomorpha</taxon>
        <taxon>Phthiraptera</taxon>
        <taxon>Anoplura</taxon>
        <taxon>Polyplacidae</taxon>
        <taxon>Polyplax</taxon>
    </lineage>
</organism>
<feature type="domain" description="Fibronectin type-III" evidence="13">
    <location>
        <begin position="645"/>
        <end position="743"/>
    </location>
</feature>
<dbReference type="Pfam" id="PF25059">
    <property type="entry name" value="FN3_DSCAM-DSCAML_C"/>
    <property type="match status" value="1"/>
</dbReference>
<dbReference type="InterPro" id="IPR003598">
    <property type="entry name" value="Ig_sub2"/>
</dbReference>
<evidence type="ECO:0000256" key="1">
    <source>
        <dbReference type="ARBA" id="ARBA00004167"/>
    </source>
</evidence>
<name>A0ABR1AT16_POLSC</name>